<protein>
    <submittedName>
        <fullName evidence="2">Uncharacterized protein</fullName>
    </submittedName>
</protein>
<keyword evidence="1" id="KW-0472">Membrane</keyword>
<dbReference type="Proteomes" id="UP001363010">
    <property type="component" value="Unassembled WGS sequence"/>
</dbReference>
<evidence type="ECO:0000313" key="3">
    <source>
        <dbReference type="Proteomes" id="UP001363010"/>
    </source>
</evidence>
<name>A0ABU8VVC5_9BURK</name>
<keyword evidence="3" id="KW-1185">Reference proteome</keyword>
<keyword evidence="1" id="KW-1133">Transmembrane helix</keyword>
<dbReference type="EMBL" id="JBBKZV010000002">
    <property type="protein sequence ID" value="MEJ8821548.1"/>
    <property type="molecule type" value="Genomic_DNA"/>
</dbReference>
<proteinExistence type="predicted"/>
<reference evidence="2 3" key="1">
    <citation type="submission" date="2024-03" db="EMBL/GenBank/DDBJ databases">
        <title>Novel species of the genus Variovorax.</title>
        <authorList>
            <person name="Liu Q."/>
            <person name="Xin Y.-H."/>
        </authorList>
    </citation>
    <scope>NUCLEOTIDE SEQUENCE [LARGE SCALE GENOMIC DNA]</scope>
    <source>
        <strain evidence="2 3">KACC 18501</strain>
    </source>
</reference>
<gene>
    <name evidence="2" type="ORF">WKW80_05790</name>
</gene>
<accession>A0ABU8VVC5</accession>
<feature type="transmembrane region" description="Helical" evidence="1">
    <location>
        <begin position="82"/>
        <end position="104"/>
    </location>
</feature>
<comment type="caution">
    <text evidence="2">The sequence shown here is derived from an EMBL/GenBank/DDBJ whole genome shotgun (WGS) entry which is preliminary data.</text>
</comment>
<sequence length="112" mass="13233">MKRRISWRRLALVLSLLSMLVGPIWVRSNQMDEAQSIYTDMSAACYREWAGHKENRPNCSEVASGWRREFMKDGDIRYRNDLLFMAVVPVVLFWLCFLILWGLYRAVSVRKS</sequence>
<keyword evidence="1" id="KW-0812">Transmembrane</keyword>
<evidence type="ECO:0000313" key="2">
    <source>
        <dbReference type="EMBL" id="MEJ8821548.1"/>
    </source>
</evidence>
<evidence type="ECO:0000256" key="1">
    <source>
        <dbReference type="SAM" id="Phobius"/>
    </source>
</evidence>
<organism evidence="2 3">
    <name type="scientific">Variovorax humicola</name>
    <dbReference type="NCBI Taxonomy" id="1769758"/>
    <lineage>
        <taxon>Bacteria</taxon>
        <taxon>Pseudomonadati</taxon>
        <taxon>Pseudomonadota</taxon>
        <taxon>Betaproteobacteria</taxon>
        <taxon>Burkholderiales</taxon>
        <taxon>Comamonadaceae</taxon>
        <taxon>Variovorax</taxon>
    </lineage>
</organism>
<dbReference type="RefSeq" id="WP_340362591.1">
    <property type="nucleotide sequence ID" value="NZ_JBBKZV010000002.1"/>
</dbReference>